<protein>
    <submittedName>
        <fullName evidence="1">Predicted protein</fullName>
    </submittedName>
</protein>
<dbReference type="HOGENOM" id="CLU_1905665_0_0_11"/>
<organism evidence="1 2">
    <name type="scientific">Streptomyces viridochromogenes (strain DSM 40736 / JCM 4977 / BCRC 1201 / Tue 494)</name>
    <dbReference type="NCBI Taxonomy" id="591159"/>
    <lineage>
        <taxon>Bacteria</taxon>
        <taxon>Bacillati</taxon>
        <taxon>Actinomycetota</taxon>
        <taxon>Actinomycetes</taxon>
        <taxon>Kitasatosporales</taxon>
        <taxon>Streptomycetaceae</taxon>
        <taxon>Streptomyces</taxon>
    </lineage>
</organism>
<dbReference type="EMBL" id="GG657757">
    <property type="protein sequence ID" value="EFL29587.1"/>
    <property type="molecule type" value="Genomic_DNA"/>
</dbReference>
<reference evidence="2" key="1">
    <citation type="submission" date="2009-02" db="EMBL/GenBank/DDBJ databases">
        <title>Annotation of Streptomyces viridochromogenes strain DSM 40736.</title>
        <authorList>
            <consortium name="The Broad Institute Genome Sequencing Platform"/>
            <consortium name="Broad Institute Microbial Sequencing Center"/>
            <person name="Fischbach M."/>
            <person name="Godfrey P."/>
            <person name="Ward D."/>
            <person name="Young S."/>
            <person name="Zeng Q."/>
            <person name="Koehrsen M."/>
            <person name="Alvarado L."/>
            <person name="Berlin A.M."/>
            <person name="Bochicchio J."/>
            <person name="Borenstein D."/>
            <person name="Chapman S.B."/>
            <person name="Chen Z."/>
            <person name="Engels R."/>
            <person name="Freedman E."/>
            <person name="Gellesch M."/>
            <person name="Goldberg J."/>
            <person name="Griggs A."/>
            <person name="Gujja S."/>
            <person name="Heilman E.R."/>
            <person name="Heiman D.I."/>
            <person name="Hepburn T.A."/>
            <person name="Howarth C."/>
            <person name="Jen D."/>
            <person name="Larson L."/>
            <person name="Lewis B."/>
            <person name="Mehta T."/>
            <person name="Park D."/>
            <person name="Pearson M."/>
            <person name="Richards J."/>
            <person name="Roberts A."/>
            <person name="Saif S."/>
            <person name="Shea T.D."/>
            <person name="Shenoy N."/>
            <person name="Sisk P."/>
            <person name="Stolte C."/>
            <person name="Sykes S.N."/>
            <person name="Thomson T."/>
            <person name="Walk T."/>
            <person name="White J."/>
            <person name="Yandava C."/>
            <person name="Straight P."/>
            <person name="Clardy J."/>
            <person name="Hung D."/>
            <person name="Kolter R."/>
            <person name="Mekalanos J."/>
            <person name="Walker S."/>
            <person name="Walsh C.T."/>
            <person name="Wieland-Brown L.C."/>
            <person name="Haas B."/>
            <person name="Nusbaum C."/>
            <person name="Birren B."/>
        </authorList>
    </citation>
    <scope>NUCLEOTIDE SEQUENCE [LARGE SCALE GENOMIC DNA]</scope>
    <source>
        <strain evidence="2">DSM 40736 / JCM 4977 / BCRC 1201 / Tue 494</strain>
    </source>
</reference>
<proteinExistence type="predicted"/>
<dbReference type="AlphaFoldDB" id="D9X371"/>
<sequence>MRSRWLAISAWAALRASSVFSVRSRQESLDHLVLGSLGTFLIRSRQLPPLRARTLTESIAQHLDTAAGAEAQDAFTFVEVGQRGRVAAAEGGGEGLSGQGVALVLVVQGGAEVVVDLDGFGCPTGGAARAPFI</sequence>
<evidence type="ECO:0000313" key="2">
    <source>
        <dbReference type="Proteomes" id="UP000004184"/>
    </source>
</evidence>
<dbReference type="Proteomes" id="UP000004184">
    <property type="component" value="Unassembled WGS sequence"/>
</dbReference>
<dbReference type="STRING" id="591159.SSQG_00105"/>
<name>D9X371_STRVT</name>
<keyword evidence="2" id="KW-1185">Reference proteome</keyword>
<gene>
    <name evidence="1" type="ORF">SSQG_00105</name>
</gene>
<accession>D9X371</accession>
<dbReference type="RefSeq" id="WP_003987672.1">
    <property type="nucleotide sequence ID" value="NZ_GG657757.1"/>
</dbReference>
<evidence type="ECO:0000313" key="1">
    <source>
        <dbReference type="EMBL" id="EFL29587.1"/>
    </source>
</evidence>